<dbReference type="CDD" id="cd16343">
    <property type="entry name" value="LMWPTP"/>
    <property type="match status" value="1"/>
</dbReference>
<feature type="active site" description="Proton donor" evidence="6">
    <location>
        <position position="110"/>
    </location>
</feature>
<keyword evidence="9" id="KW-1185">Reference proteome</keyword>
<dbReference type="Gene3D" id="3.40.50.2300">
    <property type="match status" value="1"/>
</dbReference>
<keyword evidence="4" id="KW-0378">Hydrolase</keyword>
<evidence type="ECO:0000256" key="2">
    <source>
        <dbReference type="ARBA" id="ARBA00011063"/>
    </source>
</evidence>
<dbReference type="Pfam" id="PF01451">
    <property type="entry name" value="LMWPc"/>
    <property type="match status" value="1"/>
</dbReference>
<evidence type="ECO:0000256" key="1">
    <source>
        <dbReference type="ARBA" id="ARBA00004496"/>
    </source>
</evidence>
<comment type="caution">
    <text evidence="8">The sequence shown here is derived from an EMBL/GenBank/DDBJ whole genome shotgun (WGS) entry which is preliminary data.</text>
</comment>
<reference evidence="8 9" key="1">
    <citation type="journal article" date="2018" name="IMA Fungus">
        <title>IMA Genome-F 9: Draft genome sequence of Annulohypoxylon stygium, Aspergillus mulundensis, Berkeleyomyces basicola (syn. Thielaviopsis basicola), Ceratocystis smalleyi, two Cercospora beticola strains, Coleophoma cylindrospora, Fusarium fracticaudum, Phialophora cf. hyalina, and Morchella septimelata.</title>
        <authorList>
            <person name="Wingfield B.D."/>
            <person name="Bills G.F."/>
            <person name="Dong Y."/>
            <person name="Huang W."/>
            <person name="Nel W.J."/>
            <person name="Swalarsk-Parry B.S."/>
            <person name="Vaghefi N."/>
            <person name="Wilken P.M."/>
            <person name="An Z."/>
            <person name="de Beer Z.W."/>
            <person name="De Vos L."/>
            <person name="Chen L."/>
            <person name="Duong T.A."/>
            <person name="Gao Y."/>
            <person name="Hammerbacher A."/>
            <person name="Kikkert J.R."/>
            <person name="Li Y."/>
            <person name="Li H."/>
            <person name="Li K."/>
            <person name="Li Q."/>
            <person name="Liu X."/>
            <person name="Ma X."/>
            <person name="Naidoo K."/>
            <person name="Pethybridge S.J."/>
            <person name="Sun J."/>
            <person name="Steenkamp E.T."/>
            <person name="van der Nest M.A."/>
            <person name="van Wyk S."/>
            <person name="Wingfield M.J."/>
            <person name="Xiong C."/>
            <person name="Yue Q."/>
            <person name="Zhang X."/>
        </authorList>
    </citation>
    <scope>NUCLEOTIDE SEQUENCE [LARGE SCALE GENOMIC DNA]</scope>
    <source>
        <strain evidence="8 9">BP5796</strain>
    </source>
</reference>
<dbReference type="InterPro" id="IPR050438">
    <property type="entry name" value="LMW_PTPase"/>
</dbReference>
<gene>
    <name evidence="8" type="ORF">BP5796_02460</name>
</gene>
<evidence type="ECO:0000259" key="7">
    <source>
        <dbReference type="SMART" id="SM00226"/>
    </source>
</evidence>
<evidence type="ECO:0000256" key="3">
    <source>
        <dbReference type="ARBA" id="ARBA00022490"/>
    </source>
</evidence>
<dbReference type="GO" id="GO:0004726">
    <property type="term" value="F:non-membrane spanning protein tyrosine phosphatase activity"/>
    <property type="evidence" value="ECO:0007669"/>
    <property type="project" value="InterPro"/>
</dbReference>
<sequence>MAEGIFRSLTSKPPYQAKIGLVDSCGTGAYHQGADPDDRTMATLVEKGITDYEHSARKVKSSDFDTFDYIFAMDRDNLRDLQRLQQRIGGKAKVMLFGEFSGRKPEEIDDPYYGGRNGFTVAYEQAMRFSKNFLKQTFPDTEA</sequence>
<evidence type="ECO:0000256" key="5">
    <source>
        <dbReference type="ARBA" id="ARBA00022912"/>
    </source>
</evidence>
<dbReference type="InterPro" id="IPR023485">
    <property type="entry name" value="Ptyr_pPase"/>
</dbReference>
<keyword evidence="5" id="KW-0904">Protein phosphatase</keyword>
<dbReference type="PANTHER" id="PTHR11717">
    <property type="entry name" value="LOW MOLECULAR WEIGHT PROTEIN TYROSINE PHOSPHATASE"/>
    <property type="match status" value="1"/>
</dbReference>
<dbReference type="PANTHER" id="PTHR11717:SF7">
    <property type="entry name" value="LOW MOLECULAR WEIGHT PHOSPHOTYROSINE PROTEIN PHOSPHATASE"/>
    <property type="match status" value="1"/>
</dbReference>
<evidence type="ECO:0000256" key="6">
    <source>
        <dbReference type="PIRSR" id="PIRSR617867-1"/>
    </source>
</evidence>
<dbReference type="Proteomes" id="UP000256328">
    <property type="component" value="Unassembled WGS sequence"/>
</dbReference>
<dbReference type="InterPro" id="IPR036196">
    <property type="entry name" value="Ptyr_pPase_sf"/>
</dbReference>
<dbReference type="AlphaFoldDB" id="A0A3D8SY98"/>
<evidence type="ECO:0000256" key="4">
    <source>
        <dbReference type="ARBA" id="ARBA00022801"/>
    </source>
</evidence>
<dbReference type="PRINTS" id="PR00720">
    <property type="entry name" value="MAMMALPTPASE"/>
</dbReference>
<accession>A0A3D8SY98</accession>
<keyword evidence="3" id="KW-0963">Cytoplasm</keyword>
<dbReference type="GO" id="GO:0003993">
    <property type="term" value="F:acid phosphatase activity"/>
    <property type="evidence" value="ECO:0007669"/>
    <property type="project" value="InterPro"/>
</dbReference>
<feature type="domain" description="Phosphotyrosine protein phosphatase I" evidence="7">
    <location>
        <begin position="1"/>
        <end position="136"/>
    </location>
</feature>
<proteinExistence type="inferred from homology"/>
<evidence type="ECO:0000313" key="9">
    <source>
        <dbReference type="Proteomes" id="UP000256328"/>
    </source>
</evidence>
<comment type="similarity">
    <text evidence="2">Belongs to the low molecular weight phosphotyrosine protein phosphatase family.</text>
</comment>
<dbReference type="SMART" id="SM00226">
    <property type="entry name" value="LMWPc"/>
    <property type="match status" value="1"/>
</dbReference>
<dbReference type="InterPro" id="IPR002115">
    <property type="entry name" value="Tyr_Pase_low_mol_wt_mml"/>
</dbReference>
<protein>
    <submittedName>
        <fullName evidence="8">Phosphotyrosine protein phosphatase I</fullName>
    </submittedName>
</protein>
<dbReference type="OrthoDB" id="3388at2759"/>
<comment type="subcellular location">
    <subcellularLocation>
        <location evidence="1">Cytoplasm</location>
    </subcellularLocation>
</comment>
<organism evidence="8 9">
    <name type="scientific">Coleophoma crateriformis</name>
    <dbReference type="NCBI Taxonomy" id="565419"/>
    <lineage>
        <taxon>Eukaryota</taxon>
        <taxon>Fungi</taxon>
        <taxon>Dikarya</taxon>
        <taxon>Ascomycota</taxon>
        <taxon>Pezizomycotina</taxon>
        <taxon>Leotiomycetes</taxon>
        <taxon>Helotiales</taxon>
        <taxon>Dermateaceae</taxon>
        <taxon>Coleophoma</taxon>
    </lineage>
</organism>
<evidence type="ECO:0000313" key="8">
    <source>
        <dbReference type="EMBL" id="RDW91295.1"/>
    </source>
</evidence>
<dbReference type="PRINTS" id="PR00719">
    <property type="entry name" value="LMWPTPASE"/>
</dbReference>
<dbReference type="SUPFAM" id="SSF52788">
    <property type="entry name" value="Phosphotyrosine protein phosphatases I"/>
    <property type="match status" value="1"/>
</dbReference>
<name>A0A3D8SY98_9HELO</name>
<dbReference type="InterPro" id="IPR017867">
    <property type="entry name" value="Tyr_phospatase_low_mol_wt"/>
</dbReference>
<dbReference type="EMBL" id="PDLN01000003">
    <property type="protein sequence ID" value="RDW91295.1"/>
    <property type="molecule type" value="Genomic_DNA"/>
</dbReference>
<dbReference type="GO" id="GO:0005737">
    <property type="term" value="C:cytoplasm"/>
    <property type="evidence" value="ECO:0007669"/>
    <property type="project" value="UniProtKB-SubCell"/>
</dbReference>